<dbReference type="Pfam" id="PF00583">
    <property type="entry name" value="Acetyltransf_1"/>
    <property type="match status" value="1"/>
</dbReference>
<protein>
    <recommendedName>
        <fullName evidence="2">N-acetyltransferase domain-containing protein</fullName>
    </recommendedName>
</protein>
<dbReference type="GO" id="GO:0016747">
    <property type="term" value="F:acyltransferase activity, transferring groups other than amino-acyl groups"/>
    <property type="evidence" value="ECO:0007669"/>
    <property type="project" value="InterPro"/>
</dbReference>
<dbReference type="Gene3D" id="3.40.630.30">
    <property type="match status" value="1"/>
</dbReference>
<dbReference type="AlphaFoldDB" id="W5IIR3"/>
<dbReference type="SUPFAM" id="SSF55729">
    <property type="entry name" value="Acyl-CoA N-acyltransferases (Nat)"/>
    <property type="match status" value="1"/>
</dbReference>
<accession>W5IIR3</accession>
<evidence type="ECO:0000256" key="1">
    <source>
        <dbReference type="SAM" id="MobiDB-lite"/>
    </source>
</evidence>
<proteinExistence type="predicted"/>
<gene>
    <name evidence="3" type="ORF">HMPREF9020_00389</name>
</gene>
<dbReference type="PROSITE" id="PS51186">
    <property type="entry name" value="GNAT"/>
    <property type="match status" value="1"/>
</dbReference>
<dbReference type="CDD" id="cd04301">
    <property type="entry name" value="NAT_SF"/>
    <property type="match status" value="1"/>
</dbReference>
<dbReference type="HOGENOM" id="CLU_078717_0_0_11"/>
<keyword evidence="4" id="KW-1185">Reference proteome</keyword>
<comment type="caution">
    <text evidence="3">The sequence shown here is derived from an EMBL/GenBank/DDBJ whole genome shotgun (WGS) entry which is preliminary data.</text>
</comment>
<evidence type="ECO:0000313" key="3">
    <source>
        <dbReference type="EMBL" id="EFG26762.2"/>
    </source>
</evidence>
<organism evidence="3 4">
    <name type="scientific">Scardovia inopinata F0304</name>
    <dbReference type="NCBI Taxonomy" id="641146"/>
    <lineage>
        <taxon>Bacteria</taxon>
        <taxon>Bacillati</taxon>
        <taxon>Actinomycetota</taxon>
        <taxon>Actinomycetes</taxon>
        <taxon>Bifidobacteriales</taxon>
        <taxon>Bifidobacteriaceae</taxon>
        <taxon>Scardovia</taxon>
    </lineage>
</organism>
<dbReference type="InterPro" id="IPR000182">
    <property type="entry name" value="GNAT_dom"/>
</dbReference>
<evidence type="ECO:0000313" key="4">
    <source>
        <dbReference type="Proteomes" id="UP000005777"/>
    </source>
</evidence>
<dbReference type="InterPro" id="IPR016181">
    <property type="entry name" value="Acyl_CoA_acyltransferase"/>
</dbReference>
<feature type="region of interest" description="Disordered" evidence="1">
    <location>
        <begin position="263"/>
        <end position="282"/>
    </location>
</feature>
<name>W5IIR3_SCAIO</name>
<reference evidence="3 4" key="1">
    <citation type="submission" date="2012-01" db="EMBL/GenBank/DDBJ databases">
        <title>The Genome Sequence of Scardovia inopinata F0304.</title>
        <authorList>
            <consortium name="The Broad Institute Genome Sequencing Platform"/>
            <person name="Ward D."/>
            <person name="Earl A."/>
            <person name="Feldgarden M."/>
            <person name="Gevers D."/>
            <person name="Young S."/>
            <person name="Zeng Q."/>
            <person name="Koehrsen M."/>
            <person name="Alvarado L."/>
            <person name="Berlin A.M."/>
            <person name="Borenstein D."/>
            <person name="Chapman S.B."/>
            <person name="Chen Z."/>
            <person name="Engels R."/>
            <person name="Freedman E."/>
            <person name="Gellesch M."/>
            <person name="Goldberg J."/>
            <person name="Griggs A."/>
            <person name="Gujja S."/>
            <person name="Heilman E.R."/>
            <person name="Heiman D.I."/>
            <person name="Hepburn T.A."/>
            <person name="Howarth C."/>
            <person name="Jen D."/>
            <person name="Larson L."/>
            <person name="Mehta T."/>
            <person name="Park D."/>
            <person name="Pearson M."/>
            <person name="Richards J."/>
            <person name="Roberts A."/>
            <person name="Saif S."/>
            <person name="Shea T.D."/>
            <person name="Shenoy N."/>
            <person name="Sisk P."/>
            <person name="Stolte C."/>
            <person name="Sykes S.N."/>
            <person name="Walk T."/>
            <person name="White J."/>
            <person name="Yandava C."/>
            <person name="Izard J."/>
            <person name="Baranova O.V."/>
            <person name="Blanton J.M."/>
            <person name="Tanner A.C."/>
            <person name="Dewhirst F."/>
            <person name="Haas B."/>
            <person name="Nusbaum C."/>
            <person name="Birren B."/>
        </authorList>
    </citation>
    <scope>NUCLEOTIDE SEQUENCE [LARGE SCALE GENOMIC DNA]</scope>
    <source>
        <strain evidence="3 4">F0304</strain>
    </source>
</reference>
<dbReference type="eggNOG" id="COG1246">
    <property type="taxonomic scope" value="Bacteria"/>
</dbReference>
<evidence type="ECO:0000259" key="2">
    <source>
        <dbReference type="PROSITE" id="PS51186"/>
    </source>
</evidence>
<feature type="region of interest" description="Disordered" evidence="1">
    <location>
        <begin position="1"/>
        <end position="20"/>
    </location>
</feature>
<feature type="domain" description="N-acetyltransferase" evidence="2">
    <location>
        <begin position="120"/>
        <end position="260"/>
    </location>
</feature>
<dbReference type="EMBL" id="ADCX01000002">
    <property type="protein sequence ID" value="EFG26762.2"/>
    <property type="molecule type" value="Genomic_DNA"/>
</dbReference>
<dbReference type="Proteomes" id="UP000005777">
    <property type="component" value="Unassembled WGS sequence"/>
</dbReference>
<sequence>MQNGQSDNRHNGRSEQTMRTAQALDRPVIDSISLPTAFASPITLRSLRETDIDRLAAITQKAWFKPRIPSSLVNGHRADEGWQDAQGHRRFFAAKYDFLWYLNKCTHALVADIAGRVSGVILTDLFAGHEDGIQALSGQDRLFEQYDKWIKTAVPDGSKIATSIQEDDLKTNHLAEAVRRDSQAEIVLFIVDDTVRGQGVGKTLWQAMIQFLSTHGVDNYYLYTDTECNFMFYEYQGLTRVTEQLNASGPVGEPLDKFIYQGSAGEPRLRKNFQPENSQQEK</sequence>